<organism evidence="3 4">
    <name type="scientific">Gordoniibacillus kamchatkensis</name>
    <dbReference type="NCBI Taxonomy" id="1590651"/>
    <lineage>
        <taxon>Bacteria</taxon>
        <taxon>Bacillati</taxon>
        <taxon>Bacillota</taxon>
        <taxon>Bacilli</taxon>
        <taxon>Bacillales</taxon>
        <taxon>Paenibacillaceae</taxon>
        <taxon>Gordoniibacillus</taxon>
    </lineage>
</organism>
<feature type="compositionally biased region" description="Basic and acidic residues" evidence="1">
    <location>
        <begin position="1"/>
        <end position="12"/>
    </location>
</feature>
<feature type="compositionally biased region" description="Basic and acidic residues" evidence="1">
    <location>
        <begin position="57"/>
        <end position="80"/>
    </location>
</feature>
<proteinExistence type="predicted"/>
<evidence type="ECO:0000256" key="1">
    <source>
        <dbReference type="SAM" id="MobiDB-lite"/>
    </source>
</evidence>
<keyword evidence="2" id="KW-1133">Transmembrane helix</keyword>
<reference evidence="3 4" key="1">
    <citation type="submission" date="2014-12" db="EMBL/GenBank/DDBJ databases">
        <title>Draft genome sequence of Paenibacillus kamchatkensis strain B-2647.</title>
        <authorList>
            <person name="Karlyshev A.V."/>
            <person name="Kudryashova E.B."/>
        </authorList>
    </citation>
    <scope>NUCLEOTIDE SEQUENCE [LARGE SCALE GENOMIC DNA]</scope>
    <source>
        <strain evidence="3 4">VKM B-2647</strain>
    </source>
</reference>
<comment type="caution">
    <text evidence="3">The sequence shown here is derived from an EMBL/GenBank/DDBJ whole genome shotgun (WGS) entry which is preliminary data.</text>
</comment>
<dbReference type="RefSeq" id="WP_041052638.1">
    <property type="nucleotide sequence ID" value="NZ_JXAK01000116.1"/>
</dbReference>
<dbReference type="EMBL" id="JXAK01000116">
    <property type="protein sequence ID" value="KIL36088.1"/>
    <property type="molecule type" value="Genomic_DNA"/>
</dbReference>
<gene>
    <name evidence="3" type="ORF">SD70_31885</name>
</gene>
<feature type="region of interest" description="Disordered" evidence="1">
    <location>
        <begin position="1"/>
        <end position="80"/>
    </location>
</feature>
<keyword evidence="4" id="KW-1185">Reference proteome</keyword>
<accession>A0ABR5A4Y5</accession>
<evidence type="ECO:0000313" key="4">
    <source>
        <dbReference type="Proteomes" id="UP000031967"/>
    </source>
</evidence>
<dbReference type="Proteomes" id="UP000031967">
    <property type="component" value="Unassembled WGS sequence"/>
</dbReference>
<sequence>MDEEHRKDKTSAREITYQVGWSRGRIHPQDGGKQGKPSGPLMGPLPANISSPVAAGRPEKPVEPKAADPGEREERPSARKEMLVSARKEAPSSAVRGTTFTYSGLHRESFAERIVWRPLPAVPARWTTALLWAAPVAGFALTYALVLALTRAP</sequence>
<name>A0ABR5A4Y5_9BACL</name>
<keyword evidence="2" id="KW-0472">Membrane</keyword>
<protein>
    <submittedName>
        <fullName evidence="3">Uncharacterized protein</fullName>
    </submittedName>
</protein>
<feature type="transmembrane region" description="Helical" evidence="2">
    <location>
        <begin position="129"/>
        <end position="149"/>
    </location>
</feature>
<evidence type="ECO:0000256" key="2">
    <source>
        <dbReference type="SAM" id="Phobius"/>
    </source>
</evidence>
<keyword evidence="2" id="KW-0812">Transmembrane</keyword>
<evidence type="ECO:0000313" key="3">
    <source>
        <dbReference type="EMBL" id="KIL36088.1"/>
    </source>
</evidence>